<dbReference type="Pfam" id="PF07704">
    <property type="entry name" value="PSK_trans_fac"/>
    <property type="match status" value="1"/>
</dbReference>
<evidence type="ECO:0000313" key="1">
    <source>
        <dbReference type="EMBL" id="MBB5659323.1"/>
    </source>
</evidence>
<dbReference type="Proteomes" id="UP000548978">
    <property type="component" value="Unassembled WGS sequence"/>
</dbReference>
<dbReference type="AlphaFoldDB" id="A0A7W9A163"/>
<protein>
    <submittedName>
        <fullName evidence="1">Antitoxin VapB</fullName>
    </submittedName>
</protein>
<dbReference type="EMBL" id="JACIJB010000001">
    <property type="protein sequence ID" value="MBB5659323.1"/>
    <property type="molecule type" value="Genomic_DNA"/>
</dbReference>
<reference evidence="1 2" key="1">
    <citation type="submission" date="2020-08" db="EMBL/GenBank/DDBJ databases">
        <title>Genomic Encyclopedia of Type Strains, Phase IV (KMG-IV): sequencing the most valuable type-strain genomes for metagenomic binning, comparative biology and taxonomic classification.</title>
        <authorList>
            <person name="Goeker M."/>
        </authorList>
    </citation>
    <scope>NUCLEOTIDE SEQUENCE [LARGE SCALE GENOMIC DNA]</scope>
    <source>
        <strain evidence="1 2">DSM 24448</strain>
    </source>
</reference>
<comment type="caution">
    <text evidence="1">The sequence shown here is derived from an EMBL/GenBank/DDBJ whole genome shotgun (WGS) entry which is preliminary data.</text>
</comment>
<name>A0A7W9A163_9CAUL</name>
<gene>
    <name evidence="1" type="ORF">FHS65_000041</name>
</gene>
<proteinExistence type="predicted"/>
<evidence type="ECO:0000313" key="2">
    <source>
        <dbReference type="Proteomes" id="UP000548978"/>
    </source>
</evidence>
<keyword evidence="2" id="KW-1185">Reference proteome</keyword>
<organism evidence="1 2">
    <name type="scientific">Brevundimonas halotolerans</name>
    <dbReference type="NCBI Taxonomy" id="69670"/>
    <lineage>
        <taxon>Bacteria</taxon>
        <taxon>Pseudomonadati</taxon>
        <taxon>Pseudomonadota</taxon>
        <taxon>Alphaproteobacteria</taxon>
        <taxon>Caulobacterales</taxon>
        <taxon>Caulobacteraceae</taxon>
        <taxon>Brevundimonas</taxon>
    </lineage>
</organism>
<dbReference type="RefSeq" id="WP_123286344.1">
    <property type="nucleotide sequence ID" value="NZ_JACIJB010000001.1"/>
</dbReference>
<accession>A0A7W9A163</accession>
<dbReference type="OrthoDB" id="9814421at2"/>
<sequence>MLNIKNPKAHALAVKVAERTGETLTDAVIHALEERLERTPERVRKKASMEELLVIVENIRRNLPPEFFEEEDPTAKFYDPETGLPA</sequence>
<dbReference type="InterPro" id="IPR011660">
    <property type="entry name" value="VapB-like"/>
</dbReference>